<organism evidence="2 3">
    <name type="scientific">Oryza rufipogon</name>
    <name type="common">Brownbeard rice</name>
    <name type="synonym">Asian wild rice</name>
    <dbReference type="NCBI Taxonomy" id="4529"/>
    <lineage>
        <taxon>Eukaryota</taxon>
        <taxon>Viridiplantae</taxon>
        <taxon>Streptophyta</taxon>
        <taxon>Embryophyta</taxon>
        <taxon>Tracheophyta</taxon>
        <taxon>Spermatophyta</taxon>
        <taxon>Magnoliopsida</taxon>
        <taxon>Liliopsida</taxon>
        <taxon>Poales</taxon>
        <taxon>Poaceae</taxon>
        <taxon>BOP clade</taxon>
        <taxon>Oryzoideae</taxon>
        <taxon>Oryzeae</taxon>
        <taxon>Oryzinae</taxon>
        <taxon>Oryza</taxon>
    </lineage>
</organism>
<dbReference type="EnsemblPlants" id="ORUFI04G03930.1">
    <property type="protein sequence ID" value="ORUFI04G03930.1"/>
    <property type="gene ID" value="ORUFI04G03930"/>
</dbReference>
<evidence type="ECO:0000256" key="1">
    <source>
        <dbReference type="SAM" id="MobiDB-lite"/>
    </source>
</evidence>
<reference evidence="2" key="2">
    <citation type="submission" date="2015-06" db="UniProtKB">
        <authorList>
            <consortium name="EnsemblPlants"/>
        </authorList>
    </citation>
    <scope>IDENTIFICATION</scope>
</reference>
<name>A0A0E0P5K8_ORYRU</name>
<proteinExistence type="predicted"/>
<evidence type="ECO:0000313" key="3">
    <source>
        <dbReference type="Proteomes" id="UP000008022"/>
    </source>
</evidence>
<accession>A0A0E0P5K8</accession>
<evidence type="ECO:0000313" key="2">
    <source>
        <dbReference type="EnsemblPlants" id="ORUFI04G03930.1"/>
    </source>
</evidence>
<dbReference type="HOGENOM" id="CLU_1257875_0_0_1"/>
<dbReference type="Proteomes" id="UP000008022">
    <property type="component" value="Unassembled WGS sequence"/>
</dbReference>
<dbReference type="Gramene" id="ORUFI04G03930.1">
    <property type="protein sequence ID" value="ORUFI04G03930.1"/>
    <property type="gene ID" value="ORUFI04G03930"/>
</dbReference>
<reference evidence="3" key="1">
    <citation type="submission" date="2013-06" db="EMBL/GenBank/DDBJ databases">
        <authorList>
            <person name="Zhao Q."/>
        </authorList>
    </citation>
    <scope>NUCLEOTIDE SEQUENCE</scope>
    <source>
        <strain evidence="3">cv. W1943</strain>
    </source>
</reference>
<keyword evidence="3" id="KW-1185">Reference proteome</keyword>
<feature type="region of interest" description="Disordered" evidence="1">
    <location>
        <begin position="64"/>
        <end position="90"/>
    </location>
</feature>
<sequence>MESNDLGVDGVRWGRSWARPVTGGGSMGHGRRGRRWSRPAAGGGGAGRGGGGTVAMAAVKAGATAEAGVGAPQRRRWSTRPGARSRRAGRRARWFGGEAGESKERASTVVAPAATALALTPLFLIHANAPAALWNEPHAPRLLRRPRPLPHEKAPAMWWAVGWIASLRRGGGHRVEIRCRLVTRPGDGGVDIGGELAFVVDVSEEVSDKRDGQEVVGIGE</sequence>
<feature type="region of interest" description="Disordered" evidence="1">
    <location>
        <begin position="16"/>
        <end position="51"/>
    </location>
</feature>
<protein>
    <submittedName>
        <fullName evidence="2">Uncharacterized protein</fullName>
    </submittedName>
</protein>
<feature type="compositionally biased region" description="Basic residues" evidence="1">
    <location>
        <begin position="73"/>
        <end position="90"/>
    </location>
</feature>
<feature type="compositionally biased region" description="Gly residues" evidence="1">
    <location>
        <begin position="41"/>
        <end position="51"/>
    </location>
</feature>
<dbReference type="AlphaFoldDB" id="A0A0E0P5K8"/>